<feature type="compositionally biased region" description="Pro residues" evidence="1">
    <location>
        <begin position="40"/>
        <end position="51"/>
    </location>
</feature>
<evidence type="ECO:0000256" key="1">
    <source>
        <dbReference type="SAM" id="MobiDB-lite"/>
    </source>
</evidence>
<name>A0AAV2QLT5_MEGNR</name>
<evidence type="ECO:0000313" key="3">
    <source>
        <dbReference type="EMBL" id="CAL4091189.1"/>
    </source>
</evidence>
<feature type="chain" id="PRO_5043405065" evidence="2">
    <location>
        <begin position="20"/>
        <end position="189"/>
    </location>
</feature>
<dbReference type="AlphaFoldDB" id="A0AAV2QLT5"/>
<keyword evidence="4" id="KW-1185">Reference proteome</keyword>
<feature type="region of interest" description="Disordered" evidence="1">
    <location>
        <begin position="23"/>
        <end position="59"/>
    </location>
</feature>
<gene>
    <name evidence="3" type="ORF">MNOR_LOCUS14277</name>
</gene>
<accession>A0AAV2QLT5</accession>
<dbReference type="Proteomes" id="UP001497623">
    <property type="component" value="Unassembled WGS sequence"/>
</dbReference>
<feature type="signal peptide" evidence="2">
    <location>
        <begin position="1"/>
        <end position="19"/>
    </location>
</feature>
<comment type="caution">
    <text evidence="3">The sequence shown here is derived from an EMBL/GenBank/DDBJ whole genome shotgun (WGS) entry which is preliminary data.</text>
</comment>
<protein>
    <submittedName>
        <fullName evidence="3">Uncharacterized protein</fullName>
    </submittedName>
</protein>
<evidence type="ECO:0000256" key="2">
    <source>
        <dbReference type="SAM" id="SignalP"/>
    </source>
</evidence>
<evidence type="ECO:0000313" key="4">
    <source>
        <dbReference type="Proteomes" id="UP001497623"/>
    </source>
</evidence>
<sequence>MLFHITLVVGLICAVNAEAEASNGHRYSGPSAPLSHYGAPPAPQYGAPPSPQYRAPPTGPCPPQYAYVTQTQLQQVPVYTTQNVVVPTTILQTTTETQTIPITQQQFVTTTQFIIETVVETQRQVVTEIQEVTRTQVSTQVSTTAQYITSTLVTTQVSVRTEYQPHYVTQTFSRAHYVTVCPQPKNPYW</sequence>
<reference evidence="3 4" key="1">
    <citation type="submission" date="2024-05" db="EMBL/GenBank/DDBJ databases">
        <authorList>
            <person name="Wallberg A."/>
        </authorList>
    </citation>
    <scope>NUCLEOTIDE SEQUENCE [LARGE SCALE GENOMIC DNA]</scope>
</reference>
<proteinExistence type="predicted"/>
<organism evidence="3 4">
    <name type="scientific">Meganyctiphanes norvegica</name>
    <name type="common">Northern krill</name>
    <name type="synonym">Thysanopoda norvegica</name>
    <dbReference type="NCBI Taxonomy" id="48144"/>
    <lineage>
        <taxon>Eukaryota</taxon>
        <taxon>Metazoa</taxon>
        <taxon>Ecdysozoa</taxon>
        <taxon>Arthropoda</taxon>
        <taxon>Crustacea</taxon>
        <taxon>Multicrustacea</taxon>
        <taxon>Malacostraca</taxon>
        <taxon>Eumalacostraca</taxon>
        <taxon>Eucarida</taxon>
        <taxon>Euphausiacea</taxon>
        <taxon>Euphausiidae</taxon>
        <taxon>Meganyctiphanes</taxon>
    </lineage>
</organism>
<keyword evidence="2" id="KW-0732">Signal</keyword>
<dbReference type="EMBL" id="CAXKWB010008475">
    <property type="protein sequence ID" value="CAL4091189.1"/>
    <property type="molecule type" value="Genomic_DNA"/>
</dbReference>